<feature type="compositionally biased region" description="Polar residues" evidence="6">
    <location>
        <begin position="208"/>
        <end position="219"/>
    </location>
</feature>
<evidence type="ECO:0000313" key="8">
    <source>
        <dbReference type="EMBL" id="EJU02880.1"/>
    </source>
</evidence>
<dbReference type="STRING" id="1858805.M5G3U1"/>
<reference evidence="8 9" key="1">
    <citation type="journal article" date="2012" name="Science">
        <title>The Paleozoic origin of enzymatic lignin decomposition reconstructed from 31 fungal genomes.</title>
        <authorList>
            <person name="Floudas D."/>
            <person name="Binder M."/>
            <person name="Riley R."/>
            <person name="Barry K."/>
            <person name="Blanchette R.A."/>
            <person name="Henrissat B."/>
            <person name="Martinez A.T."/>
            <person name="Otillar R."/>
            <person name="Spatafora J.W."/>
            <person name="Yadav J.S."/>
            <person name="Aerts A."/>
            <person name="Benoit I."/>
            <person name="Boyd A."/>
            <person name="Carlson A."/>
            <person name="Copeland A."/>
            <person name="Coutinho P.M."/>
            <person name="de Vries R.P."/>
            <person name="Ferreira P."/>
            <person name="Findley K."/>
            <person name="Foster B."/>
            <person name="Gaskell J."/>
            <person name="Glotzer D."/>
            <person name="Gorecki P."/>
            <person name="Heitman J."/>
            <person name="Hesse C."/>
            <person name="Hori C."/>
            <person name="Igarashi K."/>
            <person name="Jurgens J.A."/>
            <person name="Kallen N."/>
            <person name="Kersten P."/>
            <person name="Kohler A."/>
            <person name="Kuees U."/>
            <person name="Kumar T.K.A."/>
            <person name="Kuo A."/>
            <person name="LaButti K."/>
            <person name="Larrondo L.F."/>
            <person name="Lindquist E."/>
            <person name="Ling A."/>
            <person name="Lombard V."/>
            <person name="Lucas S."/>
            <person name="Lundell T."/>
            <person name="Martin R."/>
            <person name="McLaughlin D.J."/>
            <person name="Morgenstern I."/>
            <person name="Morin E."/>
            <person name="Murat C."/>
            <person name="Nagy L.G."/>
            <person name="Nolan M."/>
            <person name="Ohm R.A."/>
            <person name="Patyshakuliyeva A."/>
            <person name="Rokas A."/>
            <person name="Ruiz-Duenas F.J."/>
            <person name="Sabat G."/>
            <person name="Salamov A."/>
            <person name="Samejima M."/>
            <person name="Schmutz J."/>
            <person name="Slot J.C."/>
            <person name="St John F."/>
            <person name="Stenlid J."/>
            <person name="Sun H."/>
            <person name="Sun S."/>
            <person name="Syed K."/>
            <person name="Tsang A."/>
            <person name="Wiebenga A."/>
            <person name="Young D."/>
            <person name="Pisabarro A."/>
            <person name="Eastwood D.C."/>
            <person name="Martin F."/>
            <person name="Cullen D."/>
            <person name="Grigoriev I.V."/>
            <person name="Hibbett D.S."/>
        </authorList>
    </citation>
    <scope>NUCLEOTIDE SEQUENCE [LARGE SCALE GENOMIC DNA]</scope>
    <source>
        <strain evidence="8 9">DJM-731 SS1</strain>
    </source>
</reference>
<proteinExistence type="predicted"/>
<feature type="transmembrane region" description="Helical" evidence="7">
    <location>
        <begin position="129"/>
        <end position="157"/>
    </location>
</feature>
<dbReference type="HOGENOM" id="CLU_024337_1_0_1"/>
<dbReference type="EMBL" id="JH795861">
    <property type="protein sequence ID" value="EJU02880.1"/>
    <property type="molecule type" value="Genomic_DNA"/>
</dbReference>
<feature type="transmembrane region" description="Helical" evidence="7">
    <location>
        <begin position="58"/>
        <end position="78"/>
    </location>
</feature>
<feature type="transmembrane region" description="Helical" evidence="7">
    <location>
        <begin position="542"/>
        <end position="565"/>
    </location>
</feature>
<keyword evidence="4 7" id="KW-1133">Transmembrane helix</keyword>
<evidence type="ECO:0000313" key="9">
    <source>
        <dbReference type="Proteomes" id="UP000030653"/>
    </source>
</evidence>
<feature type="compositionally biased region" description="Polar residues" evidence="6">
    <location>
        <begin position="290"/>
        <end position="314"/>
    </location>
</feature>
<name>M5G3U1_DACPD</name>
<dbReference type="PANTHER" id="PTHR30249">
    <property type="entry name" value="PUTATIVE SEROTONIN TRANSPORTER"/>
    <property type="match status" value="1"/>
</dbReference>
<evidence type="ECO:0000256" key="6">
    <source>
        <dbReference type="SAM" id="MobiDB-lite"/>
    </source>
</evidence>
<evidence type="ECO:0000256" key="5">
    <source>
        <dbReference type="ARBA" id="ARBA00023136"/>
    </source>
</evidence>
<sequence length="632" mass="68407">MSDTSILARILLFCRALPLSISQTRQRLIKQFLQIPLVVLSMLVFIWCINLFTSKLPFSFPASVMSMLIIFFLLLLSSATLGRARTNIPLQYLEPASDFLLKWISMFFCPSFVLLPVEESSVSIGSIELVKIVLLFFVSFFLFIVLAWAIVTLLTFISPFKSREKADQDADDGIGLGDPIPDSPPPEPTSGEAYELSTFRAQEEHSMSLGSFPSPNPGRTETPVPPSPALSRTPTLPRPAAAAIRKHHGVPSRSTPDLGADEAALESPLSGSRKGSMYDLRQDRWEGTPRTLSRSQSQATLVPSTPNSHPNVNPNAPKPSFSHNILPSVPPTAEQQLAARLSPWLPTLFYSLMFLLGLPLFYLTPHTTPGPSLPLFLSLNVLSFLFSVLLVPARIRRFLHPILTCSLLTALGIWALGAVRGWTIQQSLGAYSTGSRYLVLFDPTRRGKVAPPGAGDVLYSMLDASIVSLAIPMYRYRGELKCHAFEMFSTTIPLAVLSLFIYPLVGRALKLAPSRGLAFAARSVTTPMAIPLEASLHGDPGLTVIFCILTGVLGALAGPSLLRLLRVKPEDYITIGIVLGCTASAISTAALLGENPRAAAISSLAFVLYGVACVGLTAVPQVVQVMQTLAGM</sequence>
<dbReference type="InterPro" id="IPR007300">
    <property type="entry name" value="CidB/LrgB"/>
</dbReference>
<feature type="transmembrane region" description="Helical" evidence="7">
    <location>
        <begin position="398"/>
        <end position="419"/>
    </location>
</feature>
<evidence type="ECO:0000256" key="3">
    <source>
        <dbReference type="ARBA" id="ARBA00022692"/>
    </source>
</evidence>
<dbReference type="GO" id="GO:0005886">
    <property type="term" value="C:plasma membrane"/>
    <property type="evidence" value="ECO:0007669"/>
    <property type="project" value="UniProtKB-SubCell"/>
</dbReference>
<keyword evidence="3 7" id="KW-0812">Transmembrane</keyword>
<dbReference type="PANTHER" id="PTHR30249:SF0">
    <property type="entry name" value="PLASTIDAL GLYCOLATE_GLYCERATE TRANSLOCATOR 1, CHLOROPLASTIC"/>
    <property type="match status" value="1"/>
</dbReference>
<keyword evidence="2" id="KW-1003">Cell membrane</keyword>
<dbReference type="AlphaFoldDB" id="M5G3U1"/>
<protein>
    <recommendedName>
        <fullName evidence="10">LrgB-domain-containing protein</fullName>
    </recommendedName>
</protein>
<keyword evidence="5 7" id="KW-0472">Membrane</keyword>
<feature type="transmembrane region" description="Helical" evidence="7">
    <location>
        <begin position="99"/>
        <end position="117"/>
    </location>
</feature>
<organism evidence="8 9">
    <name type="scientific">Dacryopinax primogenitus (strain DJM 731)</name>
    <name type="common">Brown rot fungus</name>
    <dbReference type="NCBI Taxonomy" id="1858805"/>
    <lineage>
        <taxon>Eukaryota</taxon>
        <taxon>Fungi</taxon>
        <taxon>Dikarya</taxon>
        <taxon>Basidiomycota</taxon>
        <taxon>Agaricomycotina</taxon>
        <taxon>Dacrymycetes</taxon>
        <taxon>Dacrymycetales</taxon>
        <taxon>Dacrymycetaceae</taxon>
        <taxon>Dacryopinax</taxon>
    </lineage>
</organism>
<dbReference type="Proteomes" id="UP000030653">
    <property type="component" value="Unassembled WGS sequence"/>
</dbReference>
<feature type="transmembrane region" description="Helical" evidence="7">
    <location>
        <begin position="598"/>
        <end position="619"/>
    </location>
</feature>
<dbReference type="Pfam" id="PF03788">
    <property type="entry name" value="LrgA"/>
    <property type="match status" value="1"/>
</dbReference>
<gene>
    <name evidence="8" type="ORF">DACRYDRAFT_115857</name>
</gene>
<feature type="region of interest" description="Disordered" evidence="6">
    <location>
        <begin position="168"/>
        <end position="192"/>
    </location>
</feature>
<accession>M5G3U1</accession>
<evidence type="ECO:0000256" key="2">
    <source>
        <dbReference type="ARBA" id="ARBA00022475"/>
    </source>
</evidence>
<feature type="transmembrane region" description="Helical" evidence="7">
    <location>
        <begin position="488"/>
        <end position="505"/>
    </location>
</feature>
<evidence type="ECO:0008006" key="10">
    <source>
        <dbReference type="Google" id="ProtNLM"/>
    </source>
</evidence>
<dbReference type="InterPro" id="IPR005538">
    <property type="entry name" value="LrgA/CidA"/>
</dbReference>
<dbReference type="OMA" id="LRWMNLF"/>
<feature type="transmembrane region" description="Helical" evidence="7">
    <location>
        <begin position="457"/>
        <end position="476"/>
    </location>
</feature>
<dbReference type="GeneID" id="63685148"/>
<dbReference type="RefSeq" id="XP_040629774.1">
    <property type="nucleotide sequence ID" value="XM_040770086.1"/>
</dbReference>
<dbReference type="Pfam" id="PF04172">
    <property type="entry name" value="LrgB"/>
    <property type="match status" value="1"/>
</dbReference>
<evidence type="ECO:0000256" key="4">
    <source>
        <dbReference type="ARBA" id="ARBA00022989"/>
    </source>
</evidence>
<feature type="transmembrane region" description="Helical" evidence="7">
    <location>
        <begin position="375"/>
        <end position="391"/>
    </location>
</feature>
<feature type="transmembrane region" description="Helical" evidence="7">
    <location>
        <begin position="572"/>
        <end position="592"/>
    </location>
</feature>
<evidence type="ECO:0000256" key="1">
    <source>
        <dbReference type="ARBA" id="ARBA00004651"/>
    </source>
</evidence>
<feature type="transmembrane region" description="Helical" evidence="7">
    <location>
        <begin position="344"/>
        <end position="363"/>
    </location>
</feature>
<keyword evidence="9" id="KW-1185">Reference proteome</keyword>
<feature type="transmembrane region" description="Helical" evidence="7">
    <location>
        <begin position="33"/>
        <end position="52"/>
    </location>
</feature>
<evidence type="ECO:0000256" key="7">
    <source>
        <dbReference type="SAM" id="Phobius"/>
    </source>
</evidence>
<feature type="region of interest" description="Disordered" evidence="6">
    <location>
        <begin position="205"/>
        <end position="317"/>
    </location>
</feature>
<dbReference type="OrthoDB" id="2502820at2759"/>
<comment type="subcellular location">
    <subcellularLocation>
        <location evidence="1">Cell membrane</location>
        <topology evidence="1">Multi-pass membrane protein</topology>
    </subcellularLocation>
</comment>